<proteinExistence type="predicted"/>
<dbReference type="WBParaSite" id="PS1159_v2.g1764.t1">
    <property type="protein sequence ID" value="PS1159_v2.g1764.t1"/>
    <property type="gene ID" value="PS1159_v2.g1764"/>
</dbReference>
<accession>A0AC35FI14</accession>
<evidence type="ECO:0000313" key="2">
    <source>
        <dbReference type="WBParaSite" id="PS1159_v2.g1764.t1"/>
    </source>
</evidence>
<organism evidence="1 2">
    <name type="scientific">Panagrolaimus sp. PS1159</name>
    <dbReference type="NCBI Taxonomy" id="55785"/>
    <lineage>
        <taxon>Eukaryota</taxon>
        <taxon>Metazoa</taxon>
        <taxon>Ecdysozoa</taxon>
        <taxon>Nematoda</taxon>
        <taxon>Chromadorea</taxon>
        <taxon>Rhabditida</taxon>
        <taxon>Tylenchina</taxon>
        <taxon>Panagrolaimomorpha</taxon>
        <taxon>Panagrolaimoidea</taxon>
        <taxon>Panagrolaimidae</taxon>
        <taxon>Panagrolaimus</taxon>
    </lineage>
</organism>
<evidence type="ECO:0000313" key="1">
    <source>
        <dbReference type="Proteomes" id="UP000887580"/>
    </source>
</evidence>
<sequence>MCFFLVRKGLSSVLTFGQITKILSNSKKFQVEVTDCNGKKAHGILFDQHFVVDEIKKLKNIRSRGSVWDISPQFVKSNKFKFTTGSKMPCNLVPGGEVYNLQILRKTGYLGLAKCVYNDFLIAKLTAEEGFKSNNCVIRIV</sequence>
<reference evidence="2" key="1">
    <citation type="submission" date="2022-11" db="UniProtKB">
        <authorList>
            <consortium name="WormBaseParasite"/>
        </authorList>
    </citation>
    <scope>IDENTIFICATION</scope>
</reference>
<dbReference type="Proteomes" id="UP000887580">
    <property type="component" value="Unplaced"/>
</dbReference>
<protein>
    <submittedName>
        <fullName evidence="2">Uncharacterized protein</fullName>
    </submittedName>
</protein>
<name>A0AC35FI14_9BILA</name>